<protein>
    <submittedName>
        <fullName evidence="1">DUF2184 domain-containing protein</fullName>
    </submittedName>
</protein>
<proteinExistence type="predicted"/>
<keyword evidence="2" id="KW-1185">Reference proteome</keyword>
<dbReference type="EMBL" id="PDLY01000002">
    <property type="protein sequence ID" value="MBA5726975.1"/>
    <property type="molecule type" value="Genomic_DNA"/>
</dbReference>
<dbReference type="Pfam" id="PF09950">
    <property type="entry name" value="Major_capside"/>
    <property type="match status" value="1"/>
</dbReference>
<evidence type="ECO:0000313" key="2">
    <source>
        <dbReference type="Proteomes" id="UP000765338"/>
    </source>
</evidence>
<reference evidence="1 2" key="1">
    <citation type="submission" date="2017-10" db="EMBL/GenBank/DDBJ databases">
        <authorList>
            <person name="Jakob F."/>
        </authorList>
    </citation>
    <scope>NUCLEOTIDE SEQUENCE [LARGE SCALE GENOMIC DNA]</scope>
    <source>
        <strain evidence="1 2">TMW 2.1889</strain>
    </source>
</reference>
<name>A0ABR5ZRV3_9PROT</name>
<evidence type="ECO:0000313" key="1">
    <source>
        <dbReference type="EMBL" id="MBA5726975.1"/>
    </source>
</evidence>
<dbReference type="Proteomes" id="UP000765338">
    <property type="component" value="Unassembled WGS sequence"/>
</dbReference>
<dbReference type="RefSeq" id="WP_182040609.1">
    <property type="nucleotide sequence ID" value="NZ_PDLY01000002.1"/>
</dbReference>
<sequence length="383" mass="40511">MALIAPARMTVNPSFTSPRFLLNNAVRSGFMRLFPGDGPDVKLTEGAKAVYVPVLDLRTLAKGSQTGYNELPSVSIKADYITTPAYEQKVRVAYSREDLNAASNWNISLASAYTMAMRQAHFQLLRDAALFGFNPQNGEGLINSASGTVRERLQADSNGKTTLDDYDPGQALQSFLRAITGRLNACNLLGISAQYNAGGPPVRVVFLAPQRVLGLLASRIVGLTSYQRPGAGSASIIQSIIDVMKASNVDVQFAPDDTLRGRGENGTDAVILTSPELPDMGAQGQFDTNVFGDEFQPDERACNALFVDREVPAEISGPIGAEGTDTVSFMTVTSGWSLRGEATAILSIPVADGNEFSLNTAQAAQATQTASTASSGTAAKTGS</sequence>
<dbReference type="InterPro" id="IPR020049">
    <property type="entry name" value="Major_capsid-like"/>
</dbReference>
<comment type="caution">
    <text evidence="1">The sequence shown here is derived from an EMBL/GenBank/DDBJ whole genome shotgun (WGS) entry which is preliminary data.</text>
</comment>
<accession>A0ABR5ZRV3</accession>
<gene>
    <name evidence="1" type="ORF">CPA56_03075</name>
</gene>
<organism evidence="1 2">
    <name type="scientific">Bombella mellum</name>
    <dbReference type="NCBI Taxonomy" id="2039288"/>
    <lineage>
        <taxon>Bacteria</taxon>
        <taxon>Pseudomonadati</taxon>
        <taxon>Pseudomonadota</taxon>
        <taxon>Alphaproteobacteria</taxon>
        <taxon>Acetobacterales</taxon>
        <taxon>Acetobacteraceae</taxon>
        <taxon>Bombella</taxon>
    </lineage>
</organism>